<keyword evidence="2" id="KW-0449">Lipoprotein</keyword>
<feature type="signal peptide" evidence="1">
    <location>
        <begin position="1"/>
        <end position="22"/>
    </location>
</feature>
<protein>
    <submittedName>
        <fullName evidence="2">SusD/RagB family nutrient-binding outer membrane lipoprotein</fullName>
    </submittedName>
</protein>
<organism evidence="2 3">
    <name type="scientific">Larkinella rosea</name>
    <dbReference type="NCBI Taxonomy" id="2025312"/>
    <lineage>
        <taxon>Bacteria</taxon>
        <taxon>Pseudomonadati</taxon>
        <taxon>Bacteroidota</taxon>
        <taxon>Cytophagia</taxon>
        <taxon>Cytophagales</taxon>
        <taxon>Spirosomataceae</taxon>
        <taxon>Larkinella</taxon>
    </lineage>
</organism>
<feature type="chain" id="PRO_5018309246" evidence="1">
    <location>
        <begin position="23"/>
        <end position="493"/>
    </location>
</feature>
<dbReference type="EMBL" id="RQJO01000007">
    <property type="protein sequence ID" value="RRB07751.1"/>
    <property type="molecule type" value="Genomic_DNA"/>
</dbReference>
<dbReference type="SUPFAM" id="SSF48452">
    <property type="entry name" value="TPR-like"/>
    <property type="match status" value="1"/>
</dbReference>
<dbReference type="RefSeq" id="WP_124873149.1">
    <property type="nucleotide sequence ID" value="NZ_RQJO01000007.1"/>
</dbReference>
<dbReference type="InterPro" id="IPR011990">
    <property type="entry name" value="TPR-like_helical_dom_sf"/>
</dbReference>
<dbReference type="Pfam" id="PF12771">
    <property type="entry name" value="SusD-like_2"/>
    <property type="match status" value="1"/>
</dbReference>
<evidence type="ECO:0000313" key="2">
    <source>
        <dbReference type="EMBL" id="RRB07751.1"/>
    </source>
</evidence>
<evidence type="ECO:0000256" key="1">
    <source>
        <dbReference type="SAM" id="SignalP"/>
    </source>
</evidence>
<sequence>MKKTYIQLIACLALLIAASTSCDNNFEEVNTNPNVPNTVTPDLLLPNIIRSTVNENMGTAWGIGNIVMQYTAKIQFVNEDRYLWGEQNGIWGTTYSTLREVQNMYNIASSTNPVQKNYQGIALVMKSWMMSLVTDAYGDAPYSEATKGKDKNFFPKYDTQEAIYNGILKDLTDANALLAPENGVVNGDILYGGDVSKWKKMANSLRVRYLMRISNRRDVKADLQAIVSNATATPVFTANADNAALRYLPTVPNQFPLYTSRVGSFDEFRLGKTLGDKLAQLNDPRLMIFARPTVASVAAGKPAYVGVPNGLDDVSALTYNGGAQNVSRVGATYYIDGFGTPTDANLNIAKGIIMNYAELQFLLAEAAQKKLITGDAKSYYEKGITASFGFYGLDVPAGYLTQPDVAFSDTKALELIGTQKWIALFYSGLEGWFDWRRTGYPALKPGVSNLNQNRIPVRFQYPSSELSLNKAATEEAITRQGANDINTLVWWDK</sequence>
<reference evidence="2 3" key="1">
    <citation type="submission" date="2018-11" db="EMBL/GenBank/DDBJ databases">
        <authorList>
            <person name="Zhou Z."/>
            <person name="Wang G."/>
        </authorList>
    </citation>
    <scope>NUCLEOTIDE SEQUENCE [LARGE SCALE GENOMIC DNA]</scope>
    <source>
        <strain evidence="2 3">KCTC52004</strain>
    </source>
</reference>
<gene>
    <name evidence="2" type="ORF">EHT25_08250</name>
</gene>
<dbReference type="PROSITE" id="PS51257">
    <property type="entry name" value="PROKAR_LIPOPROTEIN"/>
    <property type="match status" value="1"/>
</dbReference>
<dbReference type="OrthoDB" id="843771at2"/>
<keyword evidence="3" id="KW-1185">Reference proteome</keyword>
<dbReference type="InterPro" id="IPR041662">
    <property type="entry name" value="SusD-like_2"/>
</dbReference>
<evidence type="ECO:0000313" key="3">
    <source>
        <dbReference type="Proteomes" id="UP000271925"/>
    </source>
</evidence>
<keyword evidence="1" id="KW-0732">Signal</keyword>
<dbReference type="Gene3D" id="1.25.40.390">
    <property type="match status" value="1"/>
</dbReference>
<proteinExistence type="predicted"/>
<name>A0A3P1C2Z5_9BACT</name>
<dbReference type="Proteomes" id="UP000271925">
    <property type="component" value="Unassembled WGS sequence"/>
</dbReference>
<accession>A0A3P1C2Z5</accession>
<dbReference type="AlphaFoldDB" id="A0A3P1C2Z5"/>
<comment type="caution">
    <text evidence="2">The sequence shown here is derived from an EMBL/GenBank/DDBJ whole genome shotgun (WGS) entry which is preliminary data.</text>
</comment>